<dbReference type="CDD" id="cd06533">
    <property type="entry name" value="Glyco_transf_WecG_TagA"/>
    <property type="match status" value="1"/>
</dbReference>
<dbReference type="AlphaFoldDB" id="A0A1F8DGK7"/>
<sequence>MCGKYEAKSLNAQLYKIKAYFEMIRTQKNHTVTDRNIGQIMKINIASTRLDKVLLRVEKFISDNTKFYIVTPNPELILMAQKDKKLENALNGATLSIPDGIGLKLAVPDLNIIKGRVLFSELVTLATSNNWKVFLLGGLGNEAQAATQKLLKTNPQLQIQSFKGPKLDNNAQPATETDKKLQREAIEKINKFAPHLLFVAFGNPKQEIWIHENLSRLNIGGAMAVGGAFRYVAGISPLPPDPMTALGLEWLWRLVTEPARIGRIWNATVVFPFRILLSKINYRG</sequence>
<dbReference type="PANTHER" id="PTHR34136">
    <property type="match status" value="1"/>
</dbReference>
<evidence type="ECO:0000313" key="3">
    <source>
        <dbReference type="EMBL" id="OGM87750.1"/>
    </source>
</evidence>
<dbReference type="PANTHER" id="PTHR34136:SF1">
    <property type="entry name" value="UDP-N-ACETYL-D-MANNOSAMINURONIC ACID TRANSFERASE"/>
    <property type="match status" value="1"/>
</dbReference>
<proteinExistence type="predicted"/>
<evidence type="ECO:0000256" key="2">
    <source>
        <dbReference type="ARBA" id="ARBA00022679"/>
    </source>
</evidence>
<dbReference type="Pfam" id="PF03808">
    <property type="entry name" value="Glyco_tran_WecG"/>
    <property type="match status" value="1"/>
</dbReference>
<dbReference type="EMBL" id="MGIL01000022">
    <property type="protein sequence ID" value="OGM87750.1"/>
    <property type="molecule type" value="Genomic_DNA"/>
</dbReference>
<dbReference type="Proteomes" id="UP000177596">
    <property type="component" value="Unassembled WGS sequence"/>
</dbReference>
<organism evidence="3 4">
    <name type="scientific">Candidatus Woesebacteria bacterium RIFOXYD1_FULL_43_18</name>
    <dbReference type="NCBI Taxonomy" id="1802551"/>
    <lineage>
        <taxon>Bacteria</taxon>
        <taxon>Candidatus Woeseibacteriota</taxon>
    </lineage>
</organism>
<evidence type="ECO:0000313" key="4">
    <source>
        <dbReference type="Proteomes" id="UP000177596"/>
    </source>
</evidence>
<dbReference type="GO" id="GO:0016758">
    <property type="term" value="F:hexosyltransferase activity"/>
    <property type="evidence" value="ECO:0007669"/>
    <property type="project" value="TreeGrafter"/>
</dbReference>
<protein>
    <submittedName>
        <fullName evidence="3">Uncharacterized protein</fullName>
    </submittedName>
</protein>
<keyword evidence="1" id="KW-0328">Glycosyltransferase</keyword>
<gene>
    <name evidence="3" type="ORF">A2573_00600</name>
</gene>
<evidence type="ECO:0000256" key="1">
    <source>
        <dbReference type="ARBA" id="ARBA00022676"/>
    </source>
</evidence>
<reference evidence="3 4" key="1">
    <citation type="journal article" date="2016" name="Nat. Commun.">
        <title>Thousands of microbial genomes shed light on interconnected biogeochemical processes in an aquifer system.</title>
        <authorList>
            <person name="Anantharaman K."/>
            <person name="Brown C.T."/>
            <person name="Hug L.A."/>
            <person name="Sharon I."/>
            <person name="Castelle C.J."/>
            <person name="Probst A.J."/>
            <person name="Thomas B.C."/>
            <person name="Singh A."/>
            <person name="Wilkins M.J."/>
            <person name="Karaoz U."/>
            <person name="Brodie E.L."/>
            <person name="Williams K.H."/>
            <person name="Hubbard S.S."/>
            <person name="Banfield J.F."/>
        </authorList>
    </citation>
    <scope>NUCLEOTIDE SEQUENCE [LARGE SCALE GENOMIC DNA]</scope>
</reference>
<dbReference type="InterPro" id="IPR004629">
    <property type="entry name" value="WecG_TagA_CpsF"/>
</dbReference>
<dbReference type="NCBIfam" id="TIGR00696">
    <property type="entry name" value="wecG_tagA_cpsF"/>
    <property type="match status" value="1"/>
</dbReference>
<keyword evidence="2" id="KW-0808">Transferase</keyword>
<comment type="caution">
    <text evidence="3">The sequence shown here is derived from an EMBL/GenBank/DDBJ whole genome shotgun (WGS) entry which is preliminary data.</text>
</comment>
<name>A0A1F8DGK7_9BACT</name>
<accession>A0A1F8DGK7</accession>